<proteinExistence type="predicted"/>
<sequence>MIMLRKITILLINLGVGLLTVYSILIYVRETNISASQDNIACEIIKLDMARTSRHHPTADIIYEGKMYNTGIGKNDSLQLGFNNTTFYYDEKLDRVFCRDSGIGRGLICIIPIFFLSFLFWLPPKKGANRKRTNW</sequence>
<evidence type="ECO:0000256" key="1">
    <source>
        <dbReference type="SAM" id="Phobius"/>
    </source>
</evidence>
<dbReference type="Proteomes" id="UP000029556">
    <property type="component" value="Unassembled WGS sequence"/>
</dbReference>
<evidence type="ECO:0000313" key="3">
    <source>
        <dbReference type="Proteomes" id="UP000029556"/>
    </source>
</evidence>
<comment type="caution">
    <text evidence="2">The sequence shown here is derived from an EMBL/GenBank/DDBJ whole genome shotgun (WGS) entry which is preliminary data.</text>
</comment>
<feature type="transmembrane region" description="Helical" evidence="1">
    <location>
        <begin position="7"/>
        <end position="28"/>
    </location>
</feature>
<dbReference type="EMBL" id="JRNN01000028">
    <property type="protein sequence ID" value="KGF36301.1"/>
    <property type="molecule type" value="Genomic_DNA"/>
</dbReference>
<keyword evidence="1" id="KW-0812">Transmembrane</keyword>
<name>A0A095ZPM9_9BACT</name>
<accession>A0A095ZPM9</accession>
<protein>
    <submittedName>
        <fullName evidence="2">Uncharacterized protein</fullName>
    </submittedName>
</protein>
<gene>
    <name evidence="2" type="ORF">HMPREF2137_02300</name>
</gene>
<organism evidence="2 3">
    <name type="scientific">Hoylesella buccalis DNF00853</name>
    <dbReference type="NCBI Taxonomy" id="1401074"/>
    <lineage>
        <taxon>Bacteria</taxon>
        <taxon>Pseudomonadati</taxon>
        <taxon>Bacteroidota</taxon>
        <taxon>Bacteroidia</taxon>
        <taxon>Bacteroidales</taxon>
        <taxon>Prevotellaceae</taxon>
        <taxon>Hoylesella</taxon>
    </lineage>
</organism>
<feature type="transmembrane region" description="Helical" evidence="1">
    <location>
        <begin position="103"/>
        <end position="122"/>
    </location>
</feature>
<keyword evidence="1" id="KW-0472">Membrane</keyword>
<evidence type="ECO:0000313" key="2">
    <source>
        <dbReference type="EMBL" id="KGF36301.1"/>
    </source>
</evidence>
<dbReference type="AlphaFoldDB" id="A0A095ZPM9"/>
<keyword evidence="1" id="KW-1133">Transmembrane helix</keyword>
<reference evidence="2 3" key="1">
    <citation type="submission" date="2014-07" db="EMBL/GenBank/DDBJ databases">
        <authorList>
            <person name="McCorrison J."/>
            <person name="Sanka R."/>
            <person name="Torralba M."/>
            <person name="Gillis M."/>
            <person name="Haft D.H."/>
            <person name="Methe B."/>
            <person name="Sutton G."/>
            <person name="Nelson K.E."/>
        </authorList>
    </citation>
    <scope>NUCLEOTIDE SEQUENCE [LARGE SCALE GENOMIC DNA]</scope>
    <source>
        <strain evidence="2 3">DNF00853</strain>
    </source>
</reference>